<evidence type="ECO:0000256" key="1">
    <source>
        <dbReference type="SAM" id="SignalP"/>
    </source>
</evidence>
<feature type="signal peptide" evidence="1">
    <location>
        <begin position="1"/>
        <end position="19"/>
    </location>
</feature>
<dbReference type="Proteomes" id="UP000255529">
    <property type="component" value="Unassembled WGS sequence"/>
</dbReference>
<keyword evidence="1" id="KW-0732">Signal</keyword>
<dbReference type="RefSeq" id="WP_165366760.1">
    <property type="nucleotide sequence ID" value="NZ_CAMKUF010000001.1"/>
</dbReference>
<dbReference type="AlphaFoldDB" id="A0A379YDP1"/>
<dbReference type="EMBL" id="UGYN01000002">
    <property type="protein sequence ID" value="SUI43864.1"/>
    <property type="molecule type" value="Genomic_DNA"/>
</dbReference>
<reference evidence="2 3" key="1">
    <citation type="submission" date="2018-06" db="EMBL/GenBank/DDBJ databases">
        <authorList>
            <consortium name="Pathogen Informatics"/>
            <person name="Doyle S."/>
        </authorList>
    </citation>
    <scope>NUCLEOTIDE SEQUENCE [LARGE SCALE GENOMIC DNA]</scope>
    <source>
        <strain evidence="2 3">NCTC11544</strain>
    </source>
</reference>
<evidence type="ECO:0000313" key="3">
    <source>
        <dbReference type="Proteomes" id="UP000255529"/>
    </source>
</evidence>
<evidence type="ECO:0000313" key="2">
    <source>
        <dbReference type="EMBL" id="SUI43864.1"/>
    </source>
</evidence>
<organism evidence="2 3">
    <name type="scientific">Serratia quinivorans</name>
    <dbReference type="NCBI Taxonomy" id="137545"/>
    <lineage>
        <taxon>Bacteria</taxon>
        <taxon>Pseudomonadati</taxon>
        <taxon>Pseudomonadota</taxon>
        <taxon>Gammaproteobacteria</taxon>
        <taxon>Enterobacterales</taxon>
        <taxon>Yersiniaceae</taxon>
        <taxon>Serratia</taxon>
    </lineage>
</organism>
<sequence>MKRAAFILGALVLSAGIAACSNVLTYIRHDESVQCSSDKALKRDSICNIQPVSK</sequence>
<accession>A0A379YDP1</accession>
<gene>
    <name evidence="2" type="ORF">NCTC11544_00281</name>
</gene>
<protein>
    <recommendedName>
        <fullName evidence="4">Lipoprotein</fullName>
    </recommendedName>
</protein>
<name>A0A379YDP1_9GAMM</name>
<feature type="chain" id="PRO_5016912384" description="Lipoprotein" evidence="1">
    <location>
        <begin position="20"/>
        <end position="54"/>
    </location>
</feature>
<evidence type="ECO:0008006" key="4">
    <source>
        <dbReference type="Google" id="ProtNLM"/>
    </source>
</evidence>
<proteinExistence type="predicted"/>
<dbReference type="PROSITE" id="PS51257">
    <property type="entry name" value="PROKAR_LIPOPROTEIN"/>
    <property type="match status" value="1"/>
</dbReference>